<evidence type="ECO:0000259" key="8">
    <source>
        <dbReference type="Pfam" id="PF01757"/>
    </source>
</evidence>
<comment type="similarity">
    <text evidence="2">Belongs to the acyltransferase 3 family.</text>
</comment>
<dbReference type="EMBL" id="JAAQTO010000023">
    <property type="protein sequence ID" value="NIC05713.1"/>
    <property type="molecule type" value="Genomic_DNA"/>
</dbReference>
<gene>
    <name evidence="9" type="ORF">HBJ55_09775</name>
</gene>
<sequence>MATARDPYPDALRAIALLIVVLGHWVATLPRIEGGKLVDTGHILAAWAPAGYYTWIVQVVPLFVFVSAAVSSDGVWQRYRAGEPHAHWWAERGLGLARPTVTYLSVLVAVVLVSSYTREGILGELNYSLTIHLWFLGVLLGVQLLLPACVWVERHWGVKAVVGLVLLMASVDLLRASPESLNDLGRFGALVTDAHDHFAWINALLFWIAPQLLGIAWWNGRLRGRRRGMGMALLGLAWLLLAVALGYPASMVNGDLGGDTNLLPPTLALCGVVWLQVGVVMVFEKPVRTFLQRRHLGRWMALFGAFGLQLYLWHKLAELPAAWIGQRLGWPIDAGMPGEPGFWLGRLDWIGLCTLMVVPVMLVVGLFERQRRQEVAAAQGAQRIAAGGVALFTGLGASLLLGAYPGSLIGLPLVAMASWLLRAPQQA</sequence>
<dbReference type="RefSeq" id="WP_167113516.1">
    <property type="nucleotide sequence ID" value="NZ_JAAQTO010000023.1"/>
</dbReference>
<evidence type="ECO:0000256" key="1">
    <source>
        <dbReference type="ARBA" id="ARBA00004651"/>
    </source>
</evidence>
<evidence type="ECO:0000256" key="6">
    <source>
        <dbReference type="ARBA" id="ARBA00023136"/>
    </source>
</evidence>
<dbReference type="Pfam" id="PF01757">
    <property type="entry name" value="Acyl_transf_3"/>
    <property type="match status" value="1"/>
</dbReference>
<dbReference type="PANTHER" id="PTHR40074:SF2">
    <property type="entry name" value="O-ACETYLTRANSFERASE WECH"/>
    <property type="match status" value="1"/>
</dbReference>
<evidence type="ECO:0000313" key="10">
    <source>
        <dbReference type="Proteomes" id="UP001318321"/>
    </source>
</evidence>
<feature type="transmembrane region" description="Helical" evidence="7">
    <location>
        <begin position="230"/>
        <end position="250"/>
    </location>
</feature>
<evidence type="ECO:0000256" key="5">
    <source>
        <dbReference type="ARBA" id="ARBA00022989"/>
    </source>
</evidence>
<feature type="domain" description="Acyltransferase 3" evidence="8">
    <location>
        <begin position="7"/>
        <end position="362"/>
    </location>
</feature>
<keyword evidence="3" id="KW-1003">Cell membrane</keyword>
<accession>A0ABX0PU34</accession>
<feature type="transmembrane region" description="Helical" evidence="7">
    <location>
        <begin position="52"/>
        <end position="76"/>
    </location>
</feature>
<evidence type="ECO:0000313" key="9">
    <source>
        <dbReference type="EMBL" id="NIC05713.1"/>
    </source>
</evidence>
<evidence type="ECO:0000256" key="2">
    <source>
        <dbReference type="ARBA" id="ARBA00007400"/>
    </source>
</evidence>
<feature type="transmembrane region" description="Helical" evidence="7">
    <location>
        <begin position="12"/>
        <end position="32"/>
    </location>
</feature>
<feature type="transmembrane region" description="Helical" evidence="7">
    <location>
        <begin position="197"/>
        <end position="218"/>
    </location>
</feature>
<comment type="caution">
    <text evidence="9">The sequence shown here is derived from an EMBL/GenBank/DDBJ whole genome shotgun (WGS) entry which is preliminary data.</text>
</comment>
<feature type="transmembrane region" description="Helical" evidence="7">
    <location>
        <begin position="349"/>
        <end position="367"/>
    </location>
</feature>
<keyword evidence="9" id="KW-0012">Acyltransferase</keyword>
<dbReference type="Proteomes" id="UP001318321">
    <property type="component" value="Unassembled WGS sequence"/>
</dbReference>
<keyword evidence="4 7" id="KW-0812">Transmembrane</keyword>
<dbReference type="InterPro" id="IPR002656">
    <property type="entry name" value="Acyl_transf_3_dom"/>
</dbReference>
<dbReference type="GO" id="GO:0016746">
    <property type="term" value="F:acyltransferase activity"/>
    <property type="evidence" value="ECO:0007669"/>
    <property type="project" value="UniProtKB-KW"/>
</dbReference>
<evidence type="ECO:0000256" key="7">
    <source>
        <dbReference type="SAM" id="Phobius"/>
    </source>
</evidence>
<feature type="transmembrane region" description="Helical" evidence="7">
    <location>
        <begin position="262"/>
        <end position="283"/>
    </location>
</feature>
<evidence type="ECO:0000256" key="3">
    <source>
        <dbReference type="ARBA" id="ARBA00022475"/>
    </source>
</evidence>
<feature type="transmembrane region" description="Helical" evidence="7">
    <location>
        <begin position="96"/>
        <end position="117"/>
    </location>
</feature>
<keyword evidence="9" id="KW-0808">Transferase</keyword>
<feature type="transmembrane region" description="Helical" evidence="7">
    <location>
        <begin position="129"/>
        <end position="151"/>
    </location>
</feature>
<dbReference type="PANTHER" id="PTHR40074">
    <property type="entry name" value="O-ACETYLTRANSFERASE WECH"/>
    <property type="match status" value="1"/>
</dbReference>
<feature type="transmembrane region" description="Helical" evidence="7">
    <location>
        <begin position="295"/>
        <end position="313"/>
    </location>
</feature>
<protein>
    <submittedName>
        <fullName evidence="9">Acyltransferase family protein</fullName>
    </submittedName>
</protein>
<proteinExistence type="inferred from homology"/>
<reference evidence="9 10" key="1">
    <citation type="submission" date="2020-03" db="EMBL/GenBank/DDBJ databases">
        <title>Identification of Halomonas strains.</title>
        <authorList>
            <person name="Xiao Z."/>
            <person name="Dong F."/>
            <person name="Wang Z."/>
            <person name="Zhao J.-Y."/>
        </authorList>
    </citation>
    <scope>NUCLEOTIDE SEQUENCE [LARGE SCALE GENOMIC DNA]</scope>
    <source>
        <strain evidence="9 10">DX6</strain>
    </source>
</reference>
<comment type="subcellular location">
    <subcellularLocation>
        <location evidence="1">Cell membrane</location>
        <topology evidence="1">Multi-pass membrane protein</topology>
    </subcellularLocation>
</comment>
<name>A0ABX0PU34_9GAMM</name>
<evidence type="ECO:0000256" key="4">
    <source>
        <dbReference type="ARBA" id="ARBA00022692"/>
    </source>
</evidence>
<feature type="transmembrane region" description="Helical" evidence="7">
    <location>
        <begin position="158"/>
        <end position="177"/>
    </location>
</feature>
<keyword evidence="6 7" id="KW-0472">Membrane</keyword>
<keyword evidence="5 7" id="KW-1133">Transmembrane helix</keyword>
<organism evidence="9 10">
    <name type="scientific">Billgrantia bachuensis</name>
    <dbReference type="NCBI Taxonomy" id="2717286"/>
    <lineage>
        <taxon>Bacteria</taxon>
        <taxon>Pseudomonadati</taxon>
        <taxon>Pseudomonadota</taxon>
        <taxon>Gammaproteobacteria</taxon>
        <taxon>Oceanospirillales</taxon>
        <taxon>Halomonadaceae</taxon>
        <taxon>Billgrantia</taxon>
    </lineage>
</organism>
<feature type="transmembrane region" description="Helical" evidence="7">
    <location>
        <begin position="388"/>
        <end position="421"/>
    </location>
</feature>
<keyword evidence="10" id="KW-1185">Reference proteome</keyword>